<reference evidence="1 2" key="1">
    <citation type="submission" date="2008-07" db="EMBL/GenBank/DDBJ databases">
        <authorList>
            <person name="Tandeau de Marsac N."/>
            <person name="Ferriera S."/>
            <person name="Johnson J."/>
            <person name="Kravitz S."/>
            <person name="Beeson K."/>
            <person name="Sutton G."/>
            <person name="Rogers Y.-H."/>
            <person name="Friedman R."/>
            <person name="Frazier M."/>
            <person name="Venter J.C."/>
        </authorList>
    </citation>
    <scope>NUCLEOTIDE SEQUENCE [LARGE SCALE GENOMIC DNA]</scope>
    <source>
        <strain evidence="1 2">PCC 7420</strain>
    </source>
</reference>
<proteinExistence type="predicted"/>
<sequence length="45" mass="5303">MTIWLADFDITLKALFSRCYRLKASKWASSLCLYQIQVEYPSKTL</sequence>
<name>B4VKP0_9CYAN</name>
<dbReference type="Proteomes" id="UP000003835">
    <property type="component" value="Unassembled WGS sequence"/>
</dbReference>
<organism evidence="1 2">
    <name type="scientific">Coleofasciculus chthonoplastes PCC 7420</name>
    <dbReference type="NCBI Taxonomy" id="118168"/>
    <lineage>
        <taxon>Bacteria</taxon>
        <taxon>Bacillati</taxon>
        <taxon>Cyanobacteriota</taxon>
        <taxon>Cyanophyceae</taxon>
        <taxon>Coleofasciculales</taxon>
        <taxon>Coleofasciculaceae</taxon>
        <taxon>Coleofasciculus</taxon>
    </lineage>
</organism>
<protein>
    <submittedName>
        <fullName evidence="1">Uncharacterized protein</fullName>
    </submittedName>
</protein>
<accession>B4VKP0</accession>
<gene>
    <name evidence="1" type="ORF">MC7420_573</name>
</gene>
<dbReference type="HOGENOM" id="CLU_3198456_0_0_3"/>
<dbReference type="EMBL" id="DS989844">
    <property type="protein sequence ID" value="EDX77436.1"/>
    <property type="molecule type" value="Genomic_DNA"/>
</dbReference>
<evidence type="ECO:0000313" key="2">
    <source>
        <dbReference type="Proteomes" id="UP000003835"/>
    </source>
</evidence>
<evidence type="ECO:0000313" key="1">
    <source>
        <dbReference type="EMBL" id="EDX77436.1"/>
    </source>
</evidence>
<dbReference type="AlphaFoldDB" id="B4VKP0"/>
<keyword evidence="2" id="KW-1185">Reference proteome</keyword>